<evidence type="ECO:0000256" key="1">
    <source>
        <dbReference type="SAM" id="MobiDB-lite"/>
    </source>
</evidence>
<evidence type="ECO:0000313" key="4">
    <source>
        <dbReference type="Proteomes" id="UP001266305"/>
    </source>
</evidence>
<dbReference type="SUPFAM" id="SSF46785">
    <property type="entry name" value="Winged helix' DNA-binding domain"/>
    <property type="match status" value="1"/>
</dbReference>
<dbReference type="HAMAP" id="MF_03010">
    <property type="entry name" value="eIF3k"/>
    <property type="match status" value="1"/>
</dbReference>
<dbReference type="InterPro" id="IPR033464">
    <property type="entry name" value="CSN8_PSD8_EIF3K"/>
</dbReference>
<sequence length="366" mass="42484">MWRLLREPFPSLPPRSWNDNNDVVSVSTASSFSRPRGRRARPVLTSLQPWLWKATVVMAMFEQMRANVGTMLKGIDRYNPENLATLERYAKENAYDLEANLAVLKLYQFNPAFFQTTVTAQILLKALTNLPHTEFTLCKCMIDQAPQEERPIRQILYLRDLLETCHFRPSGKPWMKTWTSWKFICHVVGITYQHIDHWLLAEMLRDLSDSPLKVWMSKYGWSADESGQIFICSQEESIKPKNIVEKIDFDSVGNKLKDISTLEPLKKLECLKSLDLFNCEVTNLNDYRECVFKLLPQPTYLEGYDREDQEAPDSDAKVDGVDEEEEDEEGEDEEDKEDEDGEEEEFDEDDDEDEDVEGDDLLPVTT</sequence>
<dbReference type="Gene3D" id="1.25.40.250">
    <property type="entry name" value="ARM repeat, domain 1"/>
    <property type="match status" value="1"/>
</dbReference>
<proteinExistence type="inferred from homology"/>
<dbReference type="InterPro" id="IPR036388">
    <property type="entry name" value="WH-like_DNA-bd_sf"/>
</dbReference>
<feature type="domain" description="CSN8/PSMD8/EIF3K" evidence="2">
    <location>
        <begin position="182"/>
        <end position="242"/>
    </location>
</feature>
<comment type="caution">
    <text evidence="3">The sequence shown here is derived from an EMBL/GenBank/DDBJ whole genome shotgun (WGS) entry which is preliminary data.</text>
</comment>
<dbReference type="SUPFAM" id="SSF52058">
    <property type="entry name" value="L domain-like"/>
    <property type="match status" value="1"/>
</dbReference>
<dbReference type="InterPro" id="IPR009374">
    <property type="entry name" value="eIF3k"/>
</dbReference>
<accession>A0ABQ9V6J0</accession>
<feature type="region of interest" description="Disordered" evidence="1">
    <location>
        <begin position="303"/>
        <end position="366"/>
    </location>
</feature>
<dbReference type="InterPro" id="IPR036390">
    <property type="entry name" value="WH_DNA-bd_sf"/>
</dbReference>
<feature type="compositionally biased region" description="Acidic residues" evidence="1">
    <location>
        <begin position="321"/>
        <end position="360"/>
    </location>
</feature>
<evidence type="ECO:0000313" key="3">
    <source>
        <dbReference type="EMBL" id="KAK2104736.1"/>
    </source>
</evidence>
<dbReference type="PANTHER" id="PTHR13022:SF0">
    <property type="entry name" value="EUKARYOTIC TRANSLATION INITIATION FACTOR 3 SUBUNIT K"/>
    <property type="match status" value="1"/>
</dbReference>
<name>A0ABQ9V6J0_SAGOE</name>
<dbReference type="InterPro" id="IPR016020">
    <property type="entry name" value="Transl_init_fac_sub12_N_euk"/>
</dbReference>
<dbReference type="Pfam" id="PF10075">
    <property type="entry name" value="CSN8_PSD8_EIF3K"/>
    <property type="match status" value="2"/>
</dbReference>
<gene>
    <name evidence="3" type="ORF">P7K49_018592</name>
</gene>
<keyword evidence="4" id="KW-1185">Reference proteome</keyword>
<evidence type="ECO:0000259" key="2">
    <source>
        <dbReference type="Pfam" id="PF10075"/>
    </source>
</evidence>
<dbReference type="PANTHER" id="PTHR13022">
    <property type="entry name" value="EUKARYOTIC TRANSLATION INITIATION FACTOR 3 SUBUNIT 11"/>
    <property type="match status" value="1"/>
</dbReference>
<feature type="domain" description="CSN8/PSMD8/EIF3K" evidence="2">
    <location>
        <begin position="115"/>
        <end position="168"/>
    </location>
</feature>
<dbReference type="Proteomes" id="UP001266305">
    <property type="component" value="Unassembled WGS sequence"/>
</dbReference>
<dbReference type="InterPro" id="IPR016024">
    <property type="entry name" value="ARM-type_fold"/>
</dbReference>
<dbReference type="EMBL" id="JASSZA010000008">
    <property type="protein sequence ID" value="KAK2104736.1"/>
    <property type="molecule type" value="Genomic_DNA"/>
</dbReference>
<protein>
    <recommendedName>
        <fullName evidence="2">CSN8/PSMD8/EIF3K domain-containing protein</fullName>
    </recommendedName>
</protein>
<organism evidence="3 4">
    <name type="scientific">Saguinus oedipus</name>
    <name type="common">Cotton-top tamarin</name>
    <name type="synonym">Oedipomidas oedipus</name>
    <dbReference type="NCBI Taxonomy" id="9490"/>
    <lineage>
        <taxon>Eukaryota</taxon>
        <taxon>Metazoa</taxon>
        <taxon>Chordata</taxon>
        <taxon>Craniata</taxon>
        <taxon>Vertebrata</taxon>
        <taxon>Euteleostomi</taxon>
        <taxon>Mammalia</taxon>
        <taxon>Eutheria</taxon>
        <taxon>Euarchontoglires</taxon>
        <taxon>Primates</taxon>
        <taxon>Haplorrhini</taxon>
        <taxon>Platyrrhini</taxon>
        <taxon>Cebidae</taxon>
        <taxon>Callitrichinae</taxon>
        <taxon>Saguinus</taxon>
    </lineage>
</organism>
<reference evidence="3 4" key="1">
    <citation type="submission" date="2023-05" db="EMBL/GenBank/DDBJ databases">
        <title>B98-5 Cell Line De Novo Hybrid Assembly: An Optical Mapping Approach.</title>
        <authorList>
            <person name="Kananen K."/>
            <person name="Auerbach J.A."/>
            <person name="Kautto E."/>
            <person name="Blachly J.S."/>
        </authorList>
    </citation>
    <scope>NUCLEOTIDE SEQUENCE [LARGE SCALE GENOMIC DNA]</scope>
    <source>
        <strain evidence="3">B95-8</strain>
        <tissue evidence="3">Cell line</tissue>
    </source>
</reference>
<dbReference type="SUPFAM" id="SSF48371">
    <property type="entry name" value="ARM repeat"/>
    <property type="match status" value="1"/>
</dbReference>
<feature type="non-terminal residue" evidence="3">
    <location>
        <position position="366"/>
    </location>
</feature>
<dbReference type="Gene3D" id="1.10.10.10">
    <property type="entry name" value="Winged helix-like DNA-binding domain superfamily/Winged helix DNA-binding domain"/>
    <property type="match status" value="1"/>
</dbReference>